<accession>A0A645CST1</accession>
<sequence>MTRLFKILALIVGVFFISCTDDEHIWIKPELPQDTDVTLLDMWASEVSFQVQSNGEWTIETQGDWFYVFPTSGSGNVAVQICVLENDTQERQTGKVTLISTTDPSAVQTFEIGQKCADDYGVVISKFTMYKKWQC</sequence>
<name>A0A645CST1_9ZZZZ</name>
<dbReference type="CDD" id="cd14948">
    <property type="entry name" value="BACON"/>
    <property type="match status" value="1"/>
</dbReference>
<evidence type="ECO:0000313" key="1">
    <source>
        <dbReference type="EMBL" id="MPM79951.1"/>
    </source>
</evidence>
<dbReference type="Gene3D" id="2.60.40.10">
    <property type="entry name" value="Immunoglobulins"/>
    <property type="match status" value="1"/>
</dbReference>
<gene>
    <name evidence="1" type="ORF">SDC9_126994</name>
</gene>
<dbReference type="EMBL" id="VSSQ01029713">
    <property type="protein sequence ID" value="MPM79951.1"/>
    <property type="molecule type" value="Genomic_DNA"/>
</dbReference>
<dbReference type="PROSITE" id="PS51257">
    <property type="entry name" value="PROKAR_LIPOPROTEIN"/>
    <property type="match status" value="1"/>
</dbReference>
<comment type="caution">
    <text evidence="1">The sequence shown here is derived from an EMBL/GenBank/DDBJ whole genome shotgun (WGS) entry which is preliminary data.</text>
</comment>
<reference evidence="1" key="1">
    <citation type="submission" date="2019-08" db="EMBL/GenBank/DDBJ databases">
        <authorList>
            <person name="Kucharzyk K."/>
            <person name="Murdoch R.W."/>
            <person name="Higgins S."/>
            <person name="Loffler F."/>
        </authorList>
    </citation>
    <scope>NUCLEOTIDE SEQUENCE</scope>
</reference>
<dbReference type="AlphaFoldDB" id="A0A645CST1"/>
<proteinExistence type="predicted"/>
<organism evidence="1">
    <name type="scientific">bioreactor metagenome</name>
    <dbReference type="NCBI Taxonomy" id="1076179"/>
    <lineage>
        <taxon>unclassified sequences</taxon>
        <taxon>metagenomes</taxon>
        <taxon>ecological metagenomes</taxon>
    </lineage>
</organism>
<dbReference type="InterPro" id="IPR013783">
    <property type="entry name" value="Ig-like_fold"/>
</dbReference>
<dbReference type="InterPro" id="IPR024361">
    <property type="entry name" value="BACON"/>
</dbReference>
<evidence type="ECO:0008006" key="2">
    <source>
        <dbReference type="Google" id="ProtNLM"/>
    </source>
</evidence>
<protein>
    <recommendedName>
        <fullName evidence="2">BACON domain-containing protein</fullName>
    </recommendedName>
</protein>